<protein>
    <submittedName>
        <fullName evidence="2">Uncharacterized protein</fullName>
    </submittedName>
</protein>
<dbReference type="Proteomes" id="UP000779574">
    <property type="component" value="Unassembled WGS sequence"/>
</dbReference>
<dbReference type="OrthoDB" id="3939255at2759"/>
<feature type="compositionally biased region" description="Basic residues" evidence="1">
    <location>
        <begin position="174"/>
        <end position="190"/>
    </location>
</feature>
<feature type="region of interest" description="Disordered" evidence="1">
    <location>
        <begin position="105"/>
        <end position="234"/>
    </location>
</feature>
<feature type="compositionally biased region" description="Acidic residues" evidence="1">
    <location>
        <begin position="139"/>
        <end position="148"/>
    </location>
</feature>
<accession>A0A9P8EFQ7</accession>
<evidence type="ECO:0000313" key="2">
    <source>
        <dbReference type="EMBL" id="KAG9689746.1"/>
    </source>
</evidence>
<evidence type="ECO:0000313" key="3">
    <source>
        <dbReference type="Proteomes" id="UP000779574"/>
    </source>
</evidence>
<feature type="compositionally biased region" description="Basic and acidic residues" evidence="1">
    <location>
        <begin position="201"/>
        <end position="212"/>
    </location>
</feature>
<feature type="non-terminal residue" evidence="2">
    <location>
        <position position="1"/>
    </location>
</feature>
<organism evidence="2 3">
    <name type="scientific">Aureobasidium melanogenum</name>
    <name type="common">Aureobasidium pullulans var. melanogenum</name>
    <dbReference type="NCBI Taxonomy" id="46634"/>
    <lineage>
        <taxon>Eukaryota</taxon>
        <taxon>Fungi</taxon>
        <taxon>Dikarya</taxon>
        <taxon>Ascomycota</taxon>
        <taxon>Pezizomycotina</taxon>
        <taxon>Dothideomycetes</taxon>
        <taxon>Dothideomycetidae</taxon>
        <taxon>Dothideales</taxon>
        <taxon>Saccotheciaceae</taxon>
        <taxon>Aureobasidium</taxon>
    </lineage>
</organism>
<dbReference type="AlphaFoldDB" id="A0A9P8EFQ7"/>
<sequence>MSAPLSQCSKNDITAERIACHLNSEPNLPGAEDLDVDLMTKWIIALKPGLRSKEIKRLAPKVLDELRAMDGLTAEDAARHQQRHTIKRDEPVLVYAWGSGGAQEVKLETSPGSKKTSDHQRSAWEVVGKKRIAKQDEKEALEDMEDDEKAGGVKLNDMSDEADGEQATVDAAAAKKKAAKKAAKKARKLARNLENAKPPMGKKEEDSEHDGNDSDWTQTSWAPSWASDSERDEK</sequence>
<evidence type="ECO:0000256" key="1">
    <source>
        <dbReference type="SAM" id="MobiDB-lite"/>
    </source>
</evidence>
<dbReference type="EMBL" id="JAHFXF010000338">
    <property type="protein sequence ID" value="KAG9689746.1"/>
    <property type="molecule type" value="Genomic_DNA"/>
</dbReference>
<reference evidence="2" key="2">
    <citation type="submission" date="2021-08" db="EMBL/GenBank/DDBJ databases">
        <authorList>
            <person name="Gostincar C."/>
            <person name="Sun X."/>
            <person name="Song Z."/>
            <person name="Gunde-Cimerman N."/>
        </authorList>
    </citation>
    <scope>NUCLEOTIDE SEQUENCE</scope>
    <source>
        <strain evidence="2">EXF-9911</strain>
    </source>
</reference>
<proteinExistence type="predicted"/>
<gene>
    <name evidence="2" type="ORF">KCU76_g8655</name>
</gene>
<name>A0A9P8EFQ7_AURME</name>
<reference evidence="2" key="1">
    <citation type="journal article" date="2021" name="J Fungi (Basel)">
        <title>Virulence traits and population genomics of the black yeast Aureobasidium melanogenum.</title>
        <authorList>
            <person name="Cernosa A."/>
            <person name="Sun X."/>
            <person name="Gostincar C."/>
            <person name="Fang C."/>
            <person name="Gunde-Cimerman N."/>
            <person name="Song Z."/>
        </authorList>
    </citation>
    <scope>NUCLEOTIDE SEQUENCE</scope>
    <source>
        <strain evidence="2">EXF-9911</strain>
    </source>
</reference>
<comment type="caution">
    <text evidence="2">The sequence shown here is derived from an EMBL/GenBank/DDBJ whole genome shotgun (WGS) entry which is preliminary data.</text>
</comment>